<proteinExistence type="predicted"/>
<dbReference type="AlphaFoldDB" id="A0AAE0H7S4"/>
<dbReference type="Pfam" id="PF14856">
    <property type="entry name" value="Hce2"/>
    <property type="match status" value="1"/>
</dbReference>
<comment type="caution">
    <text evidence="3">The sequence shown here is derived from an EMBL/GenBank/DDBJ whole genome shotgun (WGS) entry which is preliminary data.</text>
</comment>
<gene>
    <name evidence="3" type="ORF">B0H64DRAFT_245794</name>
</gene>
<feature type="chain" id="PRO_5041922394" evidence="1">
    <location>
        <begin position="23"/>
        <end position="146"/>
    </location>
</feature>
<reference evidence="3" key="2">
    <citation type="submission" date="2023-06" db="EMBL/GenBank/DDBJ databases">
        <authorList>
            <consortium name="Lawrence Berkeley National Laboratory"/>
            <person name="Haridas S."/>
            <person name="Hensen N."/>
            <person name="Bonometti L."/>
            <person name="Westerberg I."/>
            <person name="Brannstrom I.O."/>
            <person name="Guillou S."/>
            <person name="Cros-Aarteil S."/>
            <person name="Calhoun S."/>
            <person name="Kuo A."/>
            <person name="Mondo S."/>
            <person name="Pangilinan J."/>
            <person name="Riley R."/>
            <person name="Labutti K."/>
            <person name="Andreopoulos B."/>
            <person name="Lipzen A."/>
            <person name="Chen C."/>
            <person name="Yanf M."/>
            <person name="Daum C."/>
            <person name="Ng V."/>
            <person name="Clum A."/>
            <person name="Steindorff A."/>
            <person name="Ohm R."/>
            <person name="Martin F."/>
            <person name="Silar P."/>
            <person name="Natvig D."/>
            <person name="Lalanne C."/>
            <person name="Gautier V."/>
            <person name="Ament-Velasquez S.L."/>
            <person name="Kruys A."/>
            <person name="Hutchinson M.I."/>
            <person name="Powell A.J."/>
            <person name="Barry K."/>
            <person name="Miller A.N."/>
            <person name="Grigoriev I.V."/>
            <person name="Debuchy R."/>
            <person name="Gladieux P."/>
            <person name="Thoren M.H."/>
            <person name="Johannesson H."/>
        </authorList>
    </citation>
    <scope>NUCLEOTIDE SEQUENCE</scope>
    <source>
        <strain evidence="3">CBS 168.71</strain>
    </source>
</reference>
<dbReference type="InterPro" id="IPR029226">
    <property type="entry name" value="Ecp2-like"/>
</dbReference>
<reference evidence="3" key="1">
    <citation type="journal article" date="2023" name="Mol. Phylogenet. Evol.">
        <title>Genome-scale phylogeny and comparative genomics of the fungal order Sordariales.</title>
        <authorList>
            <person name="Hensen N."/>
            <person name="Bonometti L."/>
            <person name="Westerberg I."/>
            <person name="Brannstrom I.O."/>
            <person name="Guillou S."/>
            <person name="Cros-Aarteil S."/>
            <person name="Calhoun S."/>
            <person name="Haridas S."/>
            <person name="Kuo A."/>
            <person name="Mondo S."/>
            <person name="Pangilinan J."/>
            <person name="Riley R."/>
            <person name="LaButti K."/>
            <person name="Andreopoulos B."/>
            <person name="Lipzen A."/>
            <person name="Chen C."/>
            <person name="Yan M."/>
            <person name="Daum C."/>
            <person name="Ng V."/>
            <person name="Clum A."/>
            <person name="Steindorff A."/>
            <person name="Ohm R.A."/>
            <person name="Martin F."/>
            <person name="Silar P."/>
            <person name="Natvig D.O."/>
            <person name="Lalanne C."/>
            <person name="Gautier V."/>
            <person name="Ament-Velasquez S.L."/>
            <person name="Kruys A."/>
            <person name="Hutchinson M.I."/>
            <person name="Powell A.J."/>
            <person name="Barry K."/>
            <person name="Miller A.N."/>
            <person name="Grigoriev I.V."/>
            <person name="Debuchy R."/>
            <person name="Gladieux P."/>
            <person name="Hiltunen Thoren M."/>
            <person name="Johannesson H."/>
        </authorList>
    </citation>
    <scope>NUCLEOTIDE SEQUENCE</scope>
    <source>
        <strain evidence="3">CBS 168.71</strain>
    </source>
</reference>
<keyword evidence="1" id="KW-0732">Signal</keyword>
<accession>A0AAE0H7S4</accession>
<dbReference type="GeneID" id="87836850"/>
<organism evidence="3 4">
    <name type="scientific">Chaetomium fimeti</name>
    <dbReference type="NCBI Taxonomy" id="1854472"/>
    <lineage>
        <taxon>Eukaryota</taxon>
        <taxon>Fungi</taxon>
        <taxon>Dikarya</taxon>
        <taxon>Ascomycota</taxon>
        <taxon>Pezizomycotina</taxon>
        <taxon>Sordariomycetes</taxon>
        <taxon>Sordariomycetidae</taxon>
        <taxon>Sordariales</taxon>
        <taxon>Chaetomiaceae</taxon>
        <taxon>Chaetomium</taxon>
    </lineage>
</organism>
<dbReference type="RefSeq" id="XP_062654945.1">
    <property type="nucleotide sequence ID" value="XM_062799902.1"/>
</dbReference>
<feature type="signal peptide" evidence="1">
    <location>
        <begin position="1"/>
        <end position="22"/>
    </location>
</feature>
<sequence>MKASVLSKLAIATASFFATATSIPLVSEKREFNLCGHSSFIDDTSGGSPLASDCEQLWRNNNRYPFHKLTLGQERPLGTWGTCTFSAVAIVTPGLDGIWWTNIGDEDITDLVRDSISKFTRDGRVGAKGRADCYEDTVIDWRIHHT</sequence>
<protein>
    <submittedName>
        <fullName evidence="3">Necrosis-inducing factor-domain-containing protein</fullName>
    </submittedName>
</protein>
<name>A0AAE0H7S4_9PEZI</name>
<evidence type="ECO:0000259" key="2">
    <source>
        <dbReference type="Pfam" id="PF14856"/>
    </source>
</evidence>
<evidence type="ECO:0000256" key="1">
    <source>
        <dbReference type="SAM" id="SignalP"/>
    </source>
</evidence>
<evidence type="ECO:0000313" key="4">
    <source>
        <dbReference type="Proteomes" id="UP001278766"/>
    </source>
</evidence>
<dbReference type="EMBL" id="JAUEPN010000009">
    <property type="protein sequence ID" value="KAK3291431.1"/>
    <property type="molecule type" value="Genomic_DNA"/>
</dbReference>
<dbReference type="Proteomes" id="UP001278766">
    <property type="component" value="Unassembled WGS sequence"/>
</dbReference>
<evidence type="ECO:0000313" key="3">
    <source>
        <dbReference type="EMBL" id="KAK3291431.1"/>
    </source>
</evidence>
<feature type="domain" description="Ecp2 effector protein-like" evidence="2">
    <location>
        <begin position="35"/>
        <end position="133"/>
    </location>
</feature>
<keyword evidence="4" id="KW-1185">Reference proteome</keyword>